<dbReference type="PROSITE" id="PS50943">
    <property type="entry name" value="HTH_CROC1"/>
    <property type="match status" value="1"/>
</dbReference>
<gene>
    <name evidence="5" type="ORF">AB3G37_13845</name>
</gene>
<evidence type="ECO:0000256" key="1">
    <source>
        <dbReference type="ARBA" id="ARBA00023015"/>
    </source>
</evidence>
<dbReference type="CDD" id="cd06529">
    <property type="entry name" value="S24_LexA-like"/>
    <property type="match status" value="1"/>
</dbReference>
<keyword evidence="2" id="KW-0238">DNA-binding</keyword>
<dbReference type="InterPro" id="IPR036286">
    <property type="entry name" value="LexA/Signal_pep-like_sf"/>
</dbReference>
<dbReference type="AlphaFoldDB" id="A0AB39VLM4"/>
<name>A0AB39VLM4_9GAMM</name>
<keyword evidence="1" id="KW-0805">Transcription regulation</keyword>
<dbReference type="Gene3D" id="1.10.260.40">
    <property type="entry name" value="lambda repressor-like DNA-binding domains"/>
    <property type="match status" value="1"/>
</dbReference>
<dbReference type="InterPro" id="IPR039418">
    <property type="entry name" value="LexA-like"/>
</dbReference>
<keyword evidence="3" id="KW-0804">Transcription</keyword>
<dbReference type="CDD" id="cd00093">
    <property type="entry name" value="HTH_XRE"/>
    <property type="match status" value="1"/>
</dbReference>
<accession>A0AB39VLM4</accession>
<dbReference type="SUPFAM" id="SSF47413">
    <property type="entry name" value="lambda repressor-like DNA-binding domains"/>
    <property type="match status" value="1"/>
</dbReference>
<dbReference type="Gene3D" id="2.10.109.10">
    <property type="entry name" value="Umud Fragment, subunit A"/>
    <property type="match status" value="1"/>
</dbReference>
<dbReference type="GO" id="GO:0003677">
    <property type="term" value="F:DNA binding"/>
    <property type="evidence" value="ECO:0007669"/>
    <property type="project" value="UniProtKB-KW"/>
</dbReference>
<dbReference type="PANTHER" id="PTHR40661:SF3">
    <property type="entry name" value="FELS-1 PROPHAGE TRANSCRIPTIONAL REGULATOR"/>
    <property type="match status" value="1"/>
</dbReference>
<dbReference type="SUPFAM" id="SSF51306">
    <property type="entry name" value="LexA/Signal peptidase"/>
    <property type="match status" value="1"/>
</dbReference>
<proteinExistence type="predicted"/>
<dbReference type="InterPro" id="IPR001387">
    <property type="entry name" value="Cro/C1-type_HTH"/>
</dbReference>
<dbReference type="InterPro" id="IPR015927">
    <property type="entry name" value="Peptidase_S24_S26A/B/C"/>
</dbReference>
<dbReference type="Pfam" id="PF01381">
    <property type="entry name" value="HTH_3"/>
    <property type="match status" value="1"/>
</dbReference>
<organism evidence="5">
    <name type="scientific">Rouxiella sp. WC2420</name>
    <dbReference type="NCBI Taxonomy" id="3234145"/>
    <lineage>
        <taxon>Bacteria</taxon>
        <taxon>Pseudomonadati</taxon>
        <taxon>Pseudomonadota</taxon>
        <taxon>Gammaproteobacteria</taxon>
        <taxon>Enterobacterales</taxon>
        <taxon>Yersiniaceae</taxon>
        <taxon>Rouxiella</taxon>
    </lineage>
</organism>
<dbReference type="SMART" id="SM00530">
    <property type="entry name" value="HTH_XRE"/>
    <property type="match status" value="1"/>
</dbReference>
<protein>
    <submittedName>
        <fullName evidence="5">S24 family peptidase</fullName>
    </submittedName>
</protein>
<reference evidence="5" key="1">
    <citation type="submission" date="2024-07" db="EMBL/GenBank/DDBJ databases">
        <authorList>
            <person name="Biller S.J."/>
        </authorList>
    </citation>
    <scope>NUCLEOTIDE SEQUENCE</scope>
    <source>
        <strain evidence="5">WC2420</strain>
    </source>
</reference>
<feature type="domain" description="HTH cro/C1-type" evidence="4">
    <location>
        <begin position="23"/>
        <end position="77"/>
    </location>
</feature>
<dbReference type="Pfam" id="PF00717">
    <property type="entry name" value="Peptidase_S24"/>
    <property type="match status" value="1"/>
</dbReference>
<sequence length="228" mass="25374">MDKKQRDIMAGRFIIDGSIGDRIQALRKELQLTQRDLAKLLRVSHVTISQWENSESEPKGGNLISLSFALNCSPTHLMYGIDFDKVDSEIQPNTLCIRYPVLTHAQAANLEKPLDVNALKNIDLWFESDAPLLGDGFWTRVNNDSMTAPLGLSIPEGTYALFDTCREAVSGDLVIAKLSGANEATFKKYVVDAGEKYLKGLNPAWPMFVIKDDYEIIGVAVETKLRLV</sequence>
<dbReference type="PANTHER" id="PTHR40661">
    <property type="match status" value="1"/>
</dbReference>
<evidence type="ECO:0000259" key="4">
    <source>
        <dbReference type="PROSITE" id="PS50943"/>
    </source>
</evidence>
<evidence type="ECO:0000256" key="2">
    <source>
        <dbReference type="ARBA" id="ARBA00023125"/>
    </source>
</evidence>
<dbReference type="InterPro" id="IPR010982">
    <property type="entry name" value="Lambda_DNA-bd_dom_sf"/>
</dbReference>
<evidence type="ECO:0000313" key="5">
    <source>
        <dbReference type="EMBL" id="XDU70668.1"/>
    </source>
</evidence>
<evidence type="ECO:0000256" key="3">
    <source>
        <dbReference type="ARBA" id="ARBA00023163"/>
    </source>
</evidence>
<dbReference type="RefSeq" id="WP_009635463.1">
    <property type="nucleotide sequence ID" value="NZ_CP165628.1"/>
</dbReference>
<dbReference type="EMBL" id="CP165628">
    <property type="protein sequence ID" value="XDU70668.1"/>
    <property type="molecule type" value="Genomic_DNA"/>
</dbReference>